<sequence>MSRTDLRVRVRGGELGGGEWNGDAPGLPILAVHGITATHRVWDLVAGRLPAHRVIAPDLRGRGRSNALPAPFGFAAHADDLAALLDARGIDRALVVGHSMGAFVSVRFAERHPDRVAGLVLVDGGLPIALPDTIAPEEVPAHLLGPALERLAMTFGTAEEYVDFWRGHPALGPYWNESIADYARYDLDGAAPVLRSSARAAAVAEDARGLDGSDRYEEALAGLPGTVLLLRAPRGLLDGEPLYTASQAGGWAARVPQLDVREIPDTNHYTILMTPDGARATAEAVLERWTATS</sequence>
<dbReference type="Proteomes" id="UP001259347">
    <property type="component" value="Unassembled WGS sequence"/>
</dbReference>
<feature type="domain" description="AB hydrolase-1" evidence="1">
    <location>
        <begin position="28"/>
        <end position="185"/>
    </location>
</feature>
<organism evidence="2 3">
    <name type="scientific">Microbacterium resistens</name>
    <dbReference type="NCBI Taxonomy" id="156977"/>
    <lineage>
        <taxon>Bacteria</taxon>
        <taxon>Bacillati</taxon>
        <taxon>Actinomycetota</taxon>
        <taxon>Actinomycetes</taxon>
        <taxon>Micrococcales</taxon>
        <taxon>Microbacteriaceae</taxon>
        <taxon>Microbacterium</taxon>
    </lineage>
</organism>
<accession>A0ABU1S8G5</accession>
<dbReference type="InterPro" id="IPR000639">
    <property type="entry name" value="Epox_hydrolase-like"/>
</dbReference>
<comment type="caution">
    <text evidence="2">The sequence shown here is derived from an EMBL/GenBank/DDBJ whole genome shotgun (WGS) entry which is preliminary data.</text>
</comment>
<keyword evidence="3" id="KW-1185">Reference proteome</keyword>
<dbReference type="Gene3D" id="3.40.50.1820">
    <property type="entry name" value="alpha/beta hydrolase"/>
    <property type="match status" value="1"/>
</dbReference>
<dbReference type="InterPro" id="IPR029058">
    <property type="entry name" value="AB_hydrolase_fold"/>
</dbReference>
<name>A0ABU1S8G5_9MICO</name>
<evidence type="ECO:0000313" key="2">
    <source>
        <dbReference type="EMBL" id="MDR6865907.1"/>
    </source>
</evidence>
<dbReference type="RefSeq" id="WP_310017178.1">
    <property type="nucleotide sequence ID" value="NZ_JAVDUM010000002.1"/>
</dbReference>
<proteinExistence type="predicted"/>
<dbReference type="PRINTS" id="PR00412">
    <property type="entry name" value="EPOXHYDRLASE"/>
</dbReference>
<gene>
    <name evidence="2" type="ORF">J2Y69_000492</name>
</gene>
<dbReference type="InterPro" id="IPR000073">
    <property type="entry name" value="AB_hydrolase_1"/>
</dbReference>
<dbReference type="EMBL" id="JAVDUM010000002">
    <property type="protein sequence ID" value="MDR6865907.1"/>
    <property type="molecule type" value="Genomic_DNA"/>
</dbReference>
<dbReference type="PANTHER" id="PTHR43798:SF33">
    <property type="entry name" value="HYDROLASE, PUTATIVE (AFU_ORTHOLOGUE AFUA_2G14860)-RELATED"/>
    <property type="match status" value="1"/>
</dbReference>
<reference evidence="2 3" key="1">
    <citation type="submission" date="2023-07" db="EMBL/GenBank/DDBJ databases">
        <title>Sorghum-associated microbial communities from plants grown in Nebraska, USA.</title>
        <authorList>
            <person name="Schachtman D."/>
        </authorList>
    </citation>
    <scope>NUCLEOTIDE SEQUENCE [LARGE SCALE GENOMIC DNA]</scope>
    <source>
        <strain evidence="2 3">2980</strain>
    </source>
</reference>
<evidence type="ECO:0000259" key="1">
    <source>
        <dbReference type="Pfam" id="PF00561"/>
    </source>
</evidence>
<evidence type="ECO:0000313" key="3">
    <source>
        <dbReference type="Proteomes" id="UP001259347"/>
    </source>
</evidence>
<protein>
    <submittedName>
        <fullName evidence="2">Pimeloyl-ACP methyl ester carboxylesterase</fullName>
    </submittedName>
</protein>
<dbReference type="PANTHER" id="PTHR43798">
    <property type="entry name" value="MONOACYLGLYCEROL LIPASE"/>
    <property type="match status" value="1"/>
</dbReference>
<dbReference type="Pfam" id="PF00561">
    <property type="entry name" value="Abhydrolase_1"/>
    <property type="match status" value="1"/>
</dbReference>
<dbReference type="InterPro" id="IPR050266">
    <property type="entry name" value="AB_hydrolase_sf"/>
</dbReference>
<dbReference type="PRINTS" id="PR00111">
    <property type="entry name" value="ABHYDROLASE"/>
</dbReference>
<dbReference type="SUPFAM" id="SSF53474">
    <property type="entry name" value="alpha/beta-Hydrolases"/>
    <property type="match status" value="1"/>
</dbReference>